<dbReference type="InterPro" id="IPR018550">
    <property type="entry name" value="Lipid-A_deacylase-rel"/>
</dbReference>
<evidence type="ECO:0000313" key="1">
    <source>
        <dbReference type="EMBL" id="AOW20532.1"/>
    </source>
</evidence>
<keyword evidence="2" id="KW-1185">Reference proteome</keyword>
<sequence length="365" mass="42051">MRIKLNILFIFSCIFSFAQDNQKSSYLELDYFYGNIIEHAPELKPIIQSHPSGLILSWNKKRLNNTKFDNTYNFPDFGFSVSYHDFKTEILGEVYSAYAHYNFYLTNRNSVNQIKLTSAFGLGYATSPFDKQTNSKNWALGSKFMASAYLKLNYQREYLLDKIGVNAGVALIHYSNTSFKAPNLGINTLALSIGANYNLDSKITAPERIKGTVSEKNPIQYYVLLRGGFNESLVNGSGVFPFYTLSFFADKKLNYKSRVSIGTDIFFSHFMKDYIEFNNLVEETPNDTADWKRVGLYIGHELNFEQFSLLTQVGYHVYAPYKYVSGIYERFGFRKRFNNHLFADLSLKINLFRAEGLEFGVGYRF</sequence>
<name>A0A1D8P7K7_9FLAO</name>
<evidence type="ECO:0000313" key="2">
    <source>
        <dbReference type="Proteomes" id="UP000176050"/>
    </source>
</evidence>
<dbReference type="Gene3D" id="2.40.160.20">
    <property type="match status" value="1"/>
</dbReference>
<gene>
    <name evidence="1" type="ORF">LPB138_07510</name>
</gene>
<evidence type="ECO:0008006" key="3">
    <source>
        <dbReference type="Google" id="ProtNLM"/>
    </source>
</evidence>
<dbReference type="KEGG" id="lul:LPB138_07510"/>
<proteinExistence type="predicted"/>
<dbReference type="OrthoDB" id="627554at2"/>
<reference evidence="1 2" key="1">
    <citation type="submission" date="2016-10" db="EMBL/GenBank/DDBJ databases">
        <title>Lutibacter sp. LPB0138, isolated from marine gastropod.</title>
        <authorList>
            <person name="Kim E."/>
            <person name="Yi H."/>
        </authorList>
    </citation>
    <scope>NUCLEOTIDE SEQUENCE [LARGE SCALE GENOMIC DNA]</scope>
    <source>
        <strain evidence="1 2">LPB0138</strain>
    </source>
</reference>
<dbReference type="RefSeq" id="WP_070236675.1">
    <property type="nucleotide sequence ID" value="NZ_CP017478.1"/>
</dbReference>
<organism evidence="1 2">
    <name type="scientific">Urechidicola croceus</name>
    <dbReference type="NCBI Taxonomy" id="1850246"/>
    <lineage>
        <taxon>Bacteria</taxon>
        <taxon>Pseudomonadati</taxon>
        <taxon>Bacteroidota</taxon>
        <taxon>Flavobacteriia</taxon>
        <taxon>Flavobacteriales</taxon>
        <taxon>Flavobacteriaceae</taxon>
        <taxon>Urechidicola</taxon>
    </lineage>
</organism>
<dbReference type="STRING" id="1850246.LPB138_07510"/>
<protein>
    <recommendedName>
        <fullName evidence="3">Deacylase</fullName>
    </recommendedName>
</protein>
<dbReference type="Pfam" id="PF09411">
    <property type="entry name" value="PagL"/>
    <property type="match status" value="1"/>
</dbReference>
<dbReference type="EMBL" id="CP017478">
    <property type="protein sequence ID" value="AOW20532.1"/>
    <property type="molecule type" value="Genomic_DNA"/>
</dbReference>
<accession>A0A1D8P7K7</accession>
<dbReference type="AlphaFoldDB" id="A0A1D8P7K7"/>
<dbReference type="Proteomes" id="UP000176050">
    <property type="component" value="Chromosome"/>
</dbReference>